<dbReference type="InterPro" id="IPR052638">
    <property type="entry name" value="PiggyBac_TE-derived"/>
</dbReference>
<reference evidence="3 4" key="1">
    <citation type="journal article" date="2024" name="BMC Genomics">
        <title>De novo assembly and annotation of Popillia japonica's genome with initial clues to its potential as an invasive pest.</title>
        <authorList>
            <person name="Cucini C."/>
            <person name="Boschi S."/>
            <person name="Funari R."/>
            <person name="Cardaioli E."/>
            <person name="Iannotti N."/>
            <person name="Marturano G."/>
            <person name="Paoli F."/>
            <person name="Bruttini M."/>
            <person name="Carapelli A."/>
            <person name="Frati F."/>
            <person name="Nardi F."/>
        </authorList>
    </citation>
    <scope>NUCLEOTIDE SEQUENCE [LARGE SCALE GENOMIC DNA]</scope>
    <source>
        <strain evidence="3">DMR45628</strain>
    </source>
</reference>
<dbReference type="PANTHER" id="PTHR47055:SF3">
    <property type="entry name" value="PHORBOL-ESTER_DAG-TYPE DOMAIN-CONTAINING PROTEIN"/>
    <property type="match status" value="1"/>
</dbReference>
<protein>
    <submittedName>
        <fullName evidence="3">Transposase IS4</fullName>
    </submittedName>
</protein>
<dbReference type="Proteomes" id="UP001458880">
    <property type="component" value="Unassembled WGS sequence"/>
</dbReference>
<comment type="caution">
    <text evidence="3">The sequence shown here is derived from an EMBL/GenBank/DDBJ whole genome shotgun (WGS) entry which is preliminary data.</text>
</comment>
<evidence type="ECO:0000256" key="1">
    <source>
        <dbReference type="SAM" id="SignalP"/>
    </source>
</evidence>
<sequence>MRCFIAILILSGYCQLLGKKSYWNTDGDLGNRLVTEAMRRDHFLTIWRCLHCADNNLLHPTDKYYKLRSFSDLLRHRFLKWFVPEEDLNYDESMGKYFGKHACKQFIRGKPIRFGYKVWSLNTKSGYLVNFSLYQGKDARVKEEYQVVFGKCTAPLLMLLDKLPEEKKKRRYNLFTDNLFTSFHLLSHLKTRGYSSTGTIRII</sequence>
<dbReference type="InterPro" id="IPR029526">
    <property type="entry name" value="PGBD"/>
</dbReference>
<dbReference type="AlphaFoldDB" id="A0AAW1L7H6"/>
<feature type="chain" id="PRO_5043587215" evidence="1">
    <location>
        <begin position="19"/>
        <end position="203"/>
    </location>
</feature>
<dbReference type="Pfam" id="PF13843">
    <property type="entry name" value="DDE_Tnp_1_7"/>
    <property type="match status" value="1"/>
</dbReference>
<accession>A0AAW1L7H6</accession>
<dbReference type="PANTHER" id="PTHR47055">
    <property type="entry name" value="DDE_TNP_1_7 DOMAIN-CONTAINING PROTEIN"/>
    <property type="match status" value="1"/>
</dbReference>
<organism evidence="3 4">
    <name type="scientific">Popillia japonica</name>
    <name type="common">Japanese beetle</name>
    <dbReference type="NCBI Taxonomy" id="7064"/>
    <lineage>
        <taxon>Eukaryota</taxon>
        <taxon>Metazoa</taxon>
        <taxon>Ecdysozoa</taxon>
        <taxon>Arthropoda</taxon>
        <taxon>Hexapoda</taxon>
        <taxon>Insecta</taxon>
        <taxon>Pterygota</taxon>
        <taxon>Neoptera</taxon>
        <taxon>Endopterygota</taxon>
        <taxon>Coleoptera</taxon>
        <taxon>Polyphaga</taxon>
        <taxon>Scarabaeiformia</taxon>
        <taxon>Scarabaeidae</taxon>
        <taxon>Rutelinae</taxon>
        <taxon>Popillia</taxon>
    </lineage>
</organism>
<gene>
    <name evidence="3" type="ORF">QE152_g15631</name>
</gene>
<evidence type="ECO:0000259" key="2">
    <source>
        <dbReference type="Pfam" id="PF13843"/>
    </source>
</evidence>
<keyword evidence="1" id="KW-0732">Signal</keyword>
<feature type="signal peptide" evidence="1">
    <location>
        <begin position="1"/>
        <end position="18"/>
    </location>
</feature>
<feature type="domain" description="PiggyBac transposable element-derived protein" evidence="2">
    <location>
        <begin position="1"/>
        <end position="201"/>
    </location>
</feature>
<dbReference type="GO" id="GO:0043565">
    <property type="term" value="F:sequence-specific DNA binding"/>
    <property type="evidence" value="ECO:0007669"/>
    <property type="project" value="TreeGrafter"/>
</dbReference>
<keyword evidence="4" id="KW-1185">Reference proteome</keyword>
<evidence type="ECO:0000313" key="3">
    <source>
        <dbReference type="EMBL" id="KAK9729986.1"/>
    </source>
</evidence>
<dbReference type="EMBL" id="JASPKY010000155">
    <property type="protein sequence ID" value="KAK9729986.1"/>
    <property type="molecule type" value="Genomic_DNA"/>
</dbReference>
<proteinExistence type="predicted"/>
<name>A0AAW1L7H6_POPJA</name>
<evidence type="ECO:0000313" key="4">
    <source>
        <dbReference type="Proteomes" id="UP001458880"/>
    </source>
</evidence>